<reference evidence="1 2" key="1">
    <citation type="journal article" date="2019" name="Sci. Rep.">
        <title>Orb-weaving spider Araneus ventricosus genome elucidates the spidroin gene catalogue.</title>
        <authorList>
            <person name="Kono N."/>
            <person name="Nakamura H."/>
            <person name="Ohtoshi R."/>
            <person name="Moran D.A.P."/>
            <person name="Shinohara A."/>
            <person name="Yoshida Y."/>
            <person name="Fujiwara M."/>
            <person name="Mori M."/>
            <person name="Tomita M."/>
            <person name="Arakawa K."/>
        </authorList>
    </citation>
    <scope>NUCLEOTIDE SEQUENCE [LARGE SCALE GENOMIC DNA]</scope>
</reference>
<dbReference type="AlphaFoldDB" id="A0A4Y2KAQ8"/>
<evidence type="ECO:0000313" key="2">
    <source>
        <dbReference type="Proteomes" id="UP000499080"/>
    </source>
</evidence>
<sequence>MGASGKRPPAGVVWKLGERSASSGIVLVIGPRFKIT</sequence>
<accession>A0A4Y2KAQ8</accession>
<feature type="non-terminal residue" evidence="1">
    <location>
        <position position="36"/>
    </location>
</feature>
<protein>
    <submittedName>
        <fullName evidence="1">Uncharacterized protein</fullName>
    </submittedName>
</protein>
<comment type="caution">
    <text evidence="1">The sequence shown here is derived from an EMBL/GenBank/DDBJ whole genome shotgun (WGS) entry which is preliminary data.</text>
</comment>
<dbReference type="EMBL" id="BGPR01193814">
    <property type="protein sequence ID" value="GBM98795.1"/>
    <property type="molecule type" value="Genomic_DNA"/>
</dbReference>
<evidence type="ECO:0000313" key="1">
    <source>
        <dbReference type="EMBL" id="GBM98795.1"/>
    </source>
</evidence>
<proteinExistence type="predicted"/>
<organism evidence="1 2">
    <name type="scientific">Araneus ventricosus</name>
    <name type="common">Orbweaver spider</name>
    <name type="synonym">Epeira ventricosa</name>
    <dbReference type="NCBI Taxonomy" id="182803"/>
    <lineage>
        <taxon>Eukaryota</taxon>
        <taxon>Metazoa</taxon>
        <taxon>Ecdysozoa</taxon>
        <taxon>Arthropoda</taxon>
        <taxon>Chelicerata</taxon>
        <taxon>Arachnida</taxon>
        <taxon>Araneae</taxon>
        <taxon>Araneomorphae</taxon>
        <taxon>Entelegynae</taxon>
        <taxon>Araneoidea</taxon>
        <taxon>Araneidae</taxon>
        <taxon>Araneus</taxon>
    </lineage>
</organism>
<dbReference type="Proteomes" id="UP000499080">
    <property type="component" value="Unassembled WGS sequence"/>
</dbReference>
<name>A0A4Y2KAQ8_ARAVE</name>
<gene>
    <name evidence="1" type="ORF">AVEN_65114_1</name>
</gene>
<keyword evidence="2" id="KW-1185">Reference proteome</keyword>